<dbReference type="GeneID" id="20345836"/>
<evidence type="ECO:0000313" key="4">
    <source>
        <dbReference type="EnsemblFungi" id="EJT75444"/>
    </source>
</evidence>
<dbReference type="VEuPathDB" id="FungiDB:GGTG_05378"/>
<feature type="region of interest" description="Disordered" evidence="1">
    <location>
        <begin position="33"/>
        <end position="299"/>
    </location>
</feature>
<reference evidence="3" key="3">
    <citation type="submission" date="2010-09" db="EMBL/GenBank/DDBJ databases">
        <title>Annotation of Gaeumannomyces graminis var. tritici R3-111a-1.</title>
        <authorList>
            <consortium name="The Broad Institute Genome Sequencing Platform"/>
            <person name="Ma L.-J."/>
            <person name="Dead R."/>
            <person name="Young S.K."/>
            <person name="Zeng Q."/>
            <person name="Gargeya S."/>
            <person name="Fitzgerald M."/>
            <person name="Haas B."/>
            <person name="Abouelleil A."/>
            <person name="Alvarado L."/>
            <person name="Arachchi H.M."/>
            <person name="Berlin A."/>
            <person name="Brown A."/>
            <person name="Chapman S.B."/>
            <person name="Chen Z."/>
            <person name="Dunbar C."/>
            <person name="Freedman E."/>
            <person name="Gearin G."/>
            <person name="Gellesch M."/>
            <person name="Goldberg J."/>
            <person name="Griggs A."/>
            <person name="Gujja S."/>
            <person name="Heiman D."/>
            <person name="Howarth C."/>
            <person name="Larson L."/>
            <person name="Lui A."/>
            <person name="MacDonald P.J.P."/>
            <person name="Mehta T."/>
            <person name="Montmayeur A."/>
            <person name="Murphy C."/>
            <person name="Neiman D."/>
            <person name="Pearson M."/>
            <person name="Priest M."/>
            <person name="Roberts A."/>
            <person name="Saif S."/>
            <person name="Shea T."/>
            <person name="Shenoy N."/>
            <person name="Sisk P."/>
            <person name="Stolte C."/>
            <person name="Sykes S."/>
            <person name="Yandava C."/>
            <person name="Wortman J."/>
            <person name="Nusbaum C."/>
            <person name="Birren B."/>
        </authorList>
    </citation>
    <scope>NUCLEOTIDE SEQUENCE</scope>
    <source>
        <strain evidence="3">R3-111a-1</strain>
    </source>
</reference>
<dbReference type="eggNOG" id="ENOG502SGXN">
    <property type="taxonomic scope" value="Eukaryota"/>
</dbReference>
<accession>J3NVR5</accession>
<feature type="signal peptide" evidence="2">
    <location>
        <begin position="1"/>
        <end position="18"/>
    </location>
</feature>
<gene>
    <name evidence="4" type="primary">20345836</name>
    <name evidence="3" type="ORF">GGTG_05378</name>
</gene>
<name>J3NVR5_GAET3</name>
<dbReference type="EMBL" id="GL385397">
    <property type="protein sequence ID" value="EJT75444.1"/>
    <property type="molecule type" value="Genomic_DNA"/>
</dbReference>
<dbReference type="HOGENOM" id="CLU_561446_0_0_1"/>
<feature type="compositionally biased region" description="Low complexity" evidence="1">
    <location>
        <begin position="34"/>
        <end position="89"/>
    </location>
</feature>
<evidence type="ECO:0000256" key="2">
    <source>
        <dbReference type="SAM" id="SignalP"/>
    </source>
</evidence>
<organism evidence="3">
    <name type="scientific">Gaeumannomyces tritici (strain R3-111a-1)</name>
    <name type="common">Wheat and barley take-all root rot fungus</name>
    <name type="synonym">Gaeumannomyces graminis var. tritici</name>
    <dbReference type="NCBI Taxonomy" id="644352"/>
    <lineage>
        <taxon>Eukaryota</taxon>
        <taxon>Fungi</taxon>
        <taxon>Dikarya</taxon>
        <taxon>Ascomycota</taxon>
        <taxon>Pezizomycotina</taxon>
        <taxon>Sordariomycetes</taxon>
        <taxon>Sordariomycetidae</taxon>
        <taxon>Magnaporthales</taxon>
        <taxon>Magnaporthaceae</taxon>
        <taxon>Gaeumannomyces</taxon>
    </lineage>
</organism>
<feature type="compositionally biased region" description="Low complexity" evidence="1">
    <location>
        <begin position="234"/>
        <end position="281"/>
    </location>
</feature>
<evidence type="ECO:0000256" key="1">
    <source>
        <dbReference type="SAM" id="MobiDB-lite"/>
    </source>
</evidence>
<proteinExistence type="predicted"/>
<keyword evidence="5" id="KW-1185">Reference proteome</keyword>
<evidence type="ECO:0000313" key="3">
    <source>
        <dbReference type="EMBL" id="EJT75444.1"/>
    </source>
</evidence>
<dbReference type="Proteomes" id="UP000006039">
    <property type="component" value="Unassembled WGS sequence"/>
</dbReference>
<dbReference type="AlphaFoldDB" id="J3NVR5"/>
<feature type="compositionally biased region" description="Low complexity" evidence="1">
    <location>
        <begin position="96"/>
        <end position="194"/>
    </location>
</feature>
<reference evidence="5" key="1">
    <citation type="submission" date="2010-07" db="EMBL/GenBank/DDBJ databases">
        <title>The genome sequence of Gaeumannomyces graminis var. tritici strain R3-111a-1.</title>
        <authorList>
            <consortium name="The Broad Institute Genome Sequencing Platform"/>
            <person name="Ma L.-J."/>
            <person name="Dead R."/>
            <person name="Young S."/>
            <person name="Zeng Q."/>
            <person name="Koehrsen M."/>
            <person name="Alvarado L."/>
            <person name="Berlin A."/>
            <person name="Chapman S.B."/>
            <person name="Chen Z."/>
            <person name="Freedman E."/>
            <person name="Gellesch M."/>
            <person name="Goldberg J."/>
            <person name="Griggs A."/>
            <person name="Gujja S."/>
            <person name="Heilman E.R."/>
            <person name="Heiman D."/>
            <person name="Hepburn T."/>
            <person name="Howarth C."/>
            <person name="Jen D."/>
            <person name="Larson L."/>
            <person name="Mehta T."/>
            <person name="Neiman D."/>
            <person name="Pearson M."/>
            <person name="Roberts A."/>
            <person name="Saif S."/>
            <person name="Shea T."/>
            <person name="Shenoy N."/>
            <person name="Sisk P."/>
            <person name="Stolte C."/>
            <person name="Sykes S."/>
            <person name="Walk T."/>
            <person name="White J."/>
            <person name="Yandava C."/>
            <person name="Haas B."/>
            <person name="Nusbaum C."/>
            <person name="Birren B."/>
        </authorList>
    </citation>
    <scope>NUCLEOTIDE SEQUENCE [LARGE SCALE GENOMIC DNA]</scope>
    <source>
        <strain evidence="5">R3-111a-1</strain>
    </source>
</reference>
<dbReference type="RefSeq" id="XP_009221444.1">
    <property type="nucleotide sequence ID" value="XM_009223180.1"/>
</dbReference>
<reference evidence="3" key="2">
    <citation type="submission" date="2010-07" db="EMBL/GenBank/DDBJ databases">
        <authorList>
            <consortium name="The Broad Institute Genome Sequencing Platform"/>
            <consortium name="Broad Institute Genome Sequencing Center for Infectious Disease"/>
            <person name="Ma L.-J."/>
            <person name="Dead R."/>
            <person name="Young S."/>
            <person name="Zeng Q."/>
            <person name="Koehrsen M."/>
            <person name="Alvarado L."/>
            <person name="Berlin A."/>
            <person name="Chapman S.B."/>
            <person name="Chen Z."/>
            <person name="Freedman E."/>
            <person name="Gellesch M."/>
            <person name="Goldberg J."/>
            <person name="Griggs A."/>
            <person name="Gujja S."/>
            <person name="Heilman E.R."/>
            <person name="Heiman D."/>
            <person name="Hepburn T."/>
            <person name="Howarth C."/>
            <person name="Jen D."/>
            <person name="Larson L."/>
            <person name="Mehta T."/>
            <person name="Neiman D."/>
            <person name="Pearson M."/>
            <person name="Roberts A."/>
            <person name="Saif S."/>
            <person name="Shea T."/>
            <person name="Shenoy N."/>
            <person name="Sisk P."/>
            <person name="Stolte C."/>
            <person name="Sykes S."/>
            <person name="Walk T."/>
            <person name="White J."/>
            <person name="Yandava C."/>
            <person name="Haas B."/>
            <person name="Nusbaum C."/>
            <person name="Birren B."/>
        </authorList>
    </citation>
    <scope>NUCLEOTIDE SEQUENCE</scope>
    <source>
        <strain evidence="3">R3-111a-1</strain>
    </source>
</reference>
<sequence>MHLITILLPLLLAAPSEAGPLRRRALVPRQFVNGTTTGTGIQPATTTSSSTGTSTPLTSLPVTTSARPTTSSTPAKTTSAASSMSSSMKLGPLVPPAGTQTTTTQSTSSSSTTSASTTTASTTSVATTPSLLSSSLTRASTTSSLPSLSTSVSTSGSGSVSTVPTTAPTSRGLSPSTGFSTSTRATASTTSARGVPTTLVTSSSSSSQKPGTTPVPDDDDFDGTVTITVTRSKPTTTPVPTATTTPLAPGIPASSSSRGTTSTLSSASVASSSLFTSSTSTGRRGNTETPTGTPVSEVPTAIYSRPAPTVTVSPDVYSANKADARVLNELYSSLNLQSACSDAQIACISGNVMTCAGGGFDVITDCVAEATAGLQRSCFAMPMNSTRGVQVGCFNVDFARSVPDFDDQHEACRGHLDERLDEHSDEHFAEVLDAHPNQALEQRGWRRHHHTLPVHPELDWGAGSYHYAASPHVIDHVPDHVRQPAD</sequence>
<protein>
    <submittedName>
        <fullName evidence="3 4">Uncharacterized protein</fullName>
    </submittedName>
</protein>
<feature type="chain" id="PRO_5015094520" evidence="2">
    <location>
        <begin position="19"/>
        <end position="486"/>
    </location>
</feature>
<reference evidence="4" key="5">
    <citation type="submission" date="2018-04" db="UniProtKB">
        <authorList>
            <consortium name="EnsemblFungi"/>
        </authorList>
    </citation>
    <scope>IDENTIFICATION</scope>
    <source>
        <strain evidence="4">R3-111a-1</strain>
    </source>
</reference>
<dbReference type="OrthoDB" id="2362516at2759"/>
<dbReference type="EnsemblFungi" id="EJT75444">
    <property type="protein sequence ID" value="EJT75444"/>
    <property type="gene ID" value="GGTG_05378"/>
</dbReference>
<keyword evidence="2" id="KW-0732">Signal</keyword>
<reference evidence="4" key="4">
    <citation type="journal article" date="2015" name="G3 (Bethesda)">
        <title>Genome sequences of three phytopathogenic species of the Magnaporthaceae family of fungi.</title>
        <authorList>
            <person name="Okagaki L.H."/>
            <person name="Nunes C.C."/>
            <person name="Sailsbery J."/>
            <person name="Clay B."/>
            <person name="Brown D."/>
            <person name="John T."/>
            <person name="Oh Y."/>
            <person name="Young N."/>
            <person name="Fitzgerald M."/>
            <person name="Haas B.J."/>
            <person name="Zeng Q."/>
            <person name="Young S."/>
            <person name="Adiconis X."/>
            <person name="Fan L."/>
            <person name="Levin J.Z."/>
            <person name="Mitchell T.K."/>
            <person name="Okubara P.A."/>
            <person name="Farman M.L."/>
            <person name="Kohn L.M."/>
            <person name="Birren B."/>
            <person name="Ma L.-J."/>
            <person name="Dean R.A."/>
        </authorList>
    </citation>
    <scope>NUCLEOTIDE SEQUENCE</scope>
    <source>
        <strain evidence="4">R3-111a-1</strain>
    </source>
</reference>
<evidence type="ECO:0000313" key="5">
    <source>
        <dbReference type="Proteomes" id="UP000006039"/>
    </source>
</evidence>
<feature type="compositionally biased region" description="Polar residues" evidence="1">
    <location>
        <begin position="282"/>
        <end position="294"/>
    </location>
</feature>